<feature type="transmembrane region" description="Helical" evidence="6">
    <location>
        <begin position="17"/>
        <end position="38"/>
    </location>
</feature>
<feature type="transmembrane region" description="Helical" evidence="6">
    <location>
        <begin position="559"/>
        <end position="588"/>
    </location>
</feature>
<feature type="transmembrane region" description="Helical" evidence="6">
    <location>
        <begin position="278"/>
        <end position="299"/>
    </location>
</feature>
<dbReference type="Pfam" id="PF09678">
    <property type="entry name" value="Caa3_CtaG"/>
    <property type="match status" value="1"/>
</dbReference>
<feature type="transmembrane region" description="Helical" evidence="6">
    <location>
        <begin position="488"/>
        <end position="511"/>
    </location>
</feature>
<feature type="transmembrane region" description="Helical" evidence="6">
    <location>
        <begin position="443"/>
        <end position="467"/>
    </location>
</feature>
<feature type="transmembrane region" description="Helical" evidence="6">
    <location>
        <begin position="409"/>
        <end position="431"/>
    </location>
</feature>
<name>A0A1C3P958_9ACTN</name>
<keyword evidence="5 6" id="KW-0472">Membrane</keyword>
<protein>
    <submittedName>
        <fullName evidence="8">Cytochrome c oxidase caa3-type, assembly factor CtaG-related protein</fullName>
    </submittedName>
</protein>
<feature type="transmembrane region" description="Helical" evidence="6">
    <location>
        <begin position="204"/>
        <end position="228"/>
    </location>
</feature>
<gene>
    <name evidence="8" type="ORF">FDG2_4863</name>
</gene>
<feature type="transmembrane region" description="Helical" evidence="6">
    <location>
        <begin position="319"/>
        <end position="337"/>
    </location>
</feature>
<accession>A0A1C3P958</accession>
<keyword evidence="9" id="KW-1185">Reference proteome</keyword>
<feature type="transmembrane region" description="Helical" evidence="6">
    <location>
        <begin position="172"/>
        <end position="192"/>
    </location>
</feature>
<evidence type="ECO:0000256" key="1">
    <source>
        <dbReference type="ARBA" id="ARBA00004651"/>
    </source>
</evidence>
<keyword evidence="2" id="KW-1003">Cell membrane</keyword>
<dbReference type="InterPro" id="IPR032694">
    <property type="entry name" value="CopC/D"/>
</dbReference>
<evidence type="ECO:0000256" key="4">
    <source>
        <dbReference type="ARBA" id="ARBA00022989"/>
    </source>
</evidence>
<feature type="transmembrane region" description="Helical" evidence="6">
    <location>
        <begin position="523"/>
        <end position="547"/>
    </location>
</feature>
<keyword evidence="3 6" id="KW-0812">Transmembrane</keyword>
<feature type="transmembrane region" description="Helical" evidence="6">
    <location>
        <begin position="608"/>
        <end position="630"/>
    </location>
</feature>
<evidence type="ECO:0000256" key="2">
    <source>
        <dbReference type="ARBA" id="ARBA00022475"/>
    </source>
</evidence>
<evidence type="ECO:0000313" key="9">
    <source>
        <dbReference type="Proteomes" id="UP000199013"/>
    </source>
</evidence>
<feature type="domain" description="Copper resistance protein D" evidence="7">
    <location>
        <begin position="240"/>
        <end position="337"/>
    </location>
</feature>
<dbReference type="InterPro" id="IPR019108">
    <property type="entry name" value="Caa3_assmbl_CtaG-rel"/>
</dbReference>
<feature type="transmembrane region" description="Helical" evidence="6">
    <location>
        <begin position="143"/>
        <end position="165"/>
    </location>
</feature>
<evidence type="ECO:0000256" key="5">
    <source>
        <dbReference type="ARBA" id="ARBA00023136"/>
    </source>
</evidence>
<evidence type="ECO:0000256" key="3">
    <source>
        <dbReference type="ARBA" id="ARBA00022692"/>
    </source>
</evidence>
<sequence length="669" mass="69496">MTVDVGVGGAARGRGRLAVAGGLAAGMVGLLVAVLWFGGGAPDEPAAGLPDAGPVTGWGLPFVRLLGDAAGTATVGAALAAAFLLPSTRGGGLRASGRRCLRAASTAAWLWCGVAAATLLFTVSDVLGRPLPDAVTRRTLVNVVGVLPQAQALLVVTVLTAAVAISARMVTTVTGAAWLLVGALVGLLPPAVTGHAHEAGNHDIAVVAVAFHLVAAALWLGGLGALCWQARRLDTHALRAMVARFSRLAVCCFVVVAVSGIVNAWVRLPAVSDLVGSRYGLLVVVKTAALVGVGVAGVWHRRRTIPALAAGNRGPLLRLAAVEIAVLAAAVTVAAALSRTPPPAREAADSPAVALLGFDLPPPVTATRLFTEVRPDLLFFTLVVVGAGLYLAGLRRLHAAGVPWPAGRTVAWLIGLAVVAVATSSGLGTYGRVLFSVHMAQHLLLGMVAPILLVLGAPVTLALRALPATGGHTRTARQWLLQIVHSRALRVATHPVVALSLFAGSLFAVYFSPLYPWTLDNHLVHLAVMGHFLAAGCLFFWILVGIDPGPKRLPHPARMGLLFLAIAIHGFFGVALMQATGVLGADFYTALDRPWGSSPLDDQKLGGGIAWSFGELPAVTTLAALFFQWARADERRARQLDRKLDSDADDTVAAYNRWLADLDARDTHR</sequence>
<reference evidence="9" key="1">
    <citation type="submission" date="2016-02" db="EMBL/GenBank/DDBJ databases">
        <authorList>
            <person name="Wibberg D."/>
        </authorList>
    </citation>
    <scope>NUCLEOTIDE SEQUENCE [LARGE SCALE GENOMIC DNA]</scope>
</reference>
<keyword evidence="4 6" id="KW-1133">Transmembrane helix</keyword>
<evidence type="ECO:0000256" key="6">
    <source>
        <dbReference type="SAM" id="Phobius"/>
    </source>
</evidence>
<feature type="transmembrane region" description="Helical" evidence="6">
    <location>
        <begin position="248"/>
        <end position="266"/>
    </location>
</feature>
<proteinExistence type="predicted"/>
<comment type="subcellular location">
    <subcellularLocation>
        <location evidence="1">Cell membrane</location>
        <topology evidence="1">Multi-pass membrane protein</topology>
    </subcellularLocation>
</comment>
<dbReference type="PANTHER" id="PTHR34820">
    <property type="entry name" value="INNER MEMBRANE PROTEIN YEBZ"/>
    <property type="match status" value="1"/>
</dbReference>
<dbReference type="Proteomes" id="UP000199013">
    <property type="component" value="Unassembled WGS sequence"/>
</dbReference>
<dbReference type="Pfam" id="PF05425">
    <property type="entry name" value="CopD"/>
    <property type="match status" value="1"/>
</dbReference>
<dbReference type="InterPro" id="IPR008457">
    <property type="entry name" value="Cu-R_CopD_dom"/>
</dbReference>
<evidence type="ECO:0000259" key="7">
    <source>
        <dbReference type="Pfam" id="PF05425"/>
    </source>
</evidence>
<feature type="transmembrane region" description="Helical" evidence="6">
    <location>
        <begin position="106"/>
        <end position="123"/>
    </location>
</feature>
<dbReference type="GO" id="GO:0006825">
    <property type="term" value="P:copper ion transport"/>
    <property type="evidence" value="ECO:0007669"/>
    <property type="project" value="InterPro"/>
</dbReference>
<feature type="transmembrane region" description="Helical" evidence="6">
    <location>
        <begin position="377"/>
        <end position="397"/>
    </location>
</feature>
<dbReference type="GO" id="GO:0005886">
    <property type="term" value="C:plasma membrane"/>
    <property type="evidence" value="ECO:0007669"/>
    <property type="project" value="UniProtKB-SubCell"/>
</dbReference>
<feature type="transmembrane region" description="Helical" evidence="6">
    <location>
        <begin position="58"/>
        <end position="85"/>
    </location>
</feature>
<evidence type="ECO:0000313" key="8">
    <source>
        <dbReference type="EMBL" id="SBW26352.1"/>
    </source>
</evidence>
<dbReference type="PANTHER" id="PTHR34820:SF4">
    <property type="entry name" value="INNER MEMBRANE PROTEIN YEBZ"/>
    <property type="match status" value="1"/>
</dbReference>
<organism evidence="8 9">
    <name type="scientific">Candidatus Protofrankia californiensis</name>
    <dbReference type="NCBI Taxonomy" id="1839754"/>
    <lineage>
        <taxon>Bacteria</taxon>
        <taxon>Bacillati</taxon>
        <taxon>Actinomycetota</taxon>
        <taxon>Actinomycetes</taxon>
        <taxon>Frankiales</taxon>
        <taxon>Frankiaceae</taxon>
        <taxon>Protofrankia</taxon>
    </lineage>
</organism>
<dbReference type="EMBL" id="FLUV01002044">
    <property type="protein sequence ID" value="SBW26352.1"/>
    <property type="molecule type" value="Genomic_DNA"/>
</dbReference>
<dbReference type="AlphaFoldDB" id="A0A1C3P958"/>